<dbReference type="InterPro" id="IPR031656">
    <property type="entry name" value="DAO_C"/>
</dbReference>
<gene>
    <name evidence="9" type="ORF">DT594_09575</name>
</gene>
<dbReference type="PANTHER" id="PTHR11985:SF15">
    <property type="entry name" value="GLYCEROL-3-PHOSPHATE DEHYDROGENASE, MITOCHONDRIAL"/>
    <property type="match status" value="1"/>
</dbReference>
<feature type="domain" description="FAD dependent oxidoreductase" evidence="7">
    <location>
        <begin position="15"/>
        <end position="367"/>
    </location>
</feature>
<dbReference type="NCBIfam" id="NF009906">
    <property type="entry name" value="PRK13369.1"/>
    <property type="match status" value="1"/>
</dbReference>
<dbReference type="InterPro" id="IPR006076">
    <property type="entry name" value="FAD-dep_OxRdtase"/>
</dbReference>
<dbReference type="AlphaFoldDB" id="A0A7V7GUC1"/>
<organism evidence="9 10">
    <name type="scientific">Halopseudomonas laoshanensis</name>
    <dbReference type="NCBI Taxonomy" id="2268758"/>
    <lineage>
        <taxon>Bacteria</taxon>
        <taxon>Pseudomonadati</taxon>
        <taxon>Pseudomonadota</taxon>
        <taxon>Gammaproteobacteria</taxon>
        <taxon>Pseudomonadales</taxon>
        <taxon>Pseudomonadaceae</taxon>
        <taxon>Halopseudomonas</taxon>
    </lineage>
</organism>
<evidence type="ECO:0000313" key="9">
    <source>
        <dbReference type="EMBL" id="KAA0695093.1"/>
    </source>
</evidence>
<dbReference type="Gene3D" id="3.50.50.60">
    <property type="entry name" value="FAD/NAD(P)-binding domain"/>
    <property type="match status" value="1"/>
</dbReference>
<keyword evidence="4" id="KW-0274">FAD</keyword>
<dbReference type="InterPro" id="IPR000447">
    <property type="entry name" value="G3P_DH_FAD-dep"/>
</dbReference>
<keyword evidence="5 6" id="KW-0560">Oxidoreductase</keyword>
<dbReference type="InterPro" id="IPR038299">
    <property type="entry name" value="DAO_C_sf"/>
</dbReference>
<comment type="similarity">
    <text evidence="2 6">Belongs to the FAD-dependent glycerol-3-phosphate dehydrogenase family.</text>
</comment>
<evidence type="ECO:0000256" key="4">
    <source>
        <dbReference type="ARBA" id="ARBA00022827"/>
    </source>
</evidence>
<dbReference type="Pfam" id="PF16901">
    <property type="entry name" value="DAO_C"/>
    <property type="match status" value="1"/>
</dbReference>
<proteinExistence type="inferred from homology"/>
<comment type="caution">
    <text evidence="9">The sequence shown here is derived from an EMBL/GenBank/DDBJ whole genome shotgun (WGS) entry which is preliminary data.</text>
</comment>
<sequence length="515" mass="56933">MTTSEQDSVNPAPLDVVVIGGGVNGTGIALDAAGRGLKVMLCEMNDLASATSSSSSKLIHGGLRYLEFYEFRLVREALAERESLLRNAPHIMWPMRFCLPHQPHLRPAWMIRIGLFLYDHLARRELLPASKGIRFNTDSPLVKSITRGFLYSDGWVDDARLVVLCAKAAAARGAVIRTRSRCVSAVREGTLWRVLMEDLHSGEQSEYQCRALVNAAGPWVSKVLTQAVGQTAAKQIRMVKGSHIVVPRMNIGEHAYILQNSDGRIVFVIPYEDDFSLIGTTDVDYQGDPSQVSISTEEIDYLLAVVNSHFRDTISASDIVWSFSGVRPLMDDESATAQKASRDYSFELDAPAGAAPLLSIFGGKITTYRKLAEAATDSLCQFFADAGPAWTSKATLPGGDFLDQPSLQRELAEQYPWLPAKVLKRWVRTYGTLCRHILADCDSLESLGEHYGAGLYEQEVSYLVREEWACTVNDILWRRTKLGLHLQQSAHPALEHKIAQLLGSRATAPVETENP</sequence>
<comment type="cofactor">
    <cofactor evidence="1 6">
        <name>FAD</name>
        <dbReference type="ChEBI" id="CHEBI:57692"/>
    </cofactor>
</comment>
<dbReference type="GO" id="GO:0046168">
    <property type="term" value="P:glycerol-3-phosphate catabolic process"/>
    <property type="evidence" value="ECO:0007669"/>
    <property type="project" value="TreeGrafter"/>
</dbReference>
<evidence type="ECO:0000259" key="8">
    <source>
        <dbReference type="Pfam" id="PF16901"/>
    </source>
</evidence>
<dbReference type="Gene3D" id="6.10.250.1890">
    <property type="match status" value="1"/>
</dbReference>
<dbReference type="Pfam" id="PF01266">
    <property type="entry name" value="DAO"/>
    <property type="match status" value="1"/>
</dbReference>
<protein>
    <recommendedName>
        <fullName evidence="6">Glycerol-3-phosphate dehydrogenase</fullName>
        <ecNumber evidence="6">1.1.5.3</ecNumber>
    </recommendedName>
</protein>
<evidence type="ECO:0000259" key="7">
    <source>
        <dbReference type="Pfam" id="PF01266"/>
    </source>
</evidence>
<dbReference type="EMBL" id="QOVF01000002">
    <property type="protein sequence ID" value="KAA0695093.1"/>
    <property type="molecule type" value="Genomic_DNA"/>
</dbReference>
<dbReference type="Proteomes" id="UP000463138">
    <property type="component" value="Unassembled WGS sequence"/>
</dbReference>
<dbReference type="SUPFAM" id="SSF54373">
    <property type="entry name" value="FAD-linked reductases, C-terminal domain"/>
    <property type="match status" value="1"/>
</dbReference>
<name>A0A7V7GUC1_9GAMM</name>
<evidence type="ECO:0000256" key="5">
    <source>
        <dbReference type="ARBA" id="ARBA00023002"/>
    </source>
</evidence>
<dbReference type="Gene3D" id="1.10.8.870">
    <property type="entry name" value="Alpha-glycerophosphate oxidase, cap domain"/>
    <property type="match status" value="1"/>
</dbReference>
<evidence type="ECO:0000256" key="1">
    <source>
        <dbReference type="ARBA" id="ARBA00001974"/>
    </source>
</evidence>
<dbReference type="NCBIfam" id="NF008899">
    <property type="entry name" value="PRK12266.1"/>
    <property type="match status" value="1"/>
</dbReference>
<dbReference type="PRINTS" id="PR01001">
    <property type="entry name" value="FADG3PDH"/>
</dbReference>
<evidence type="ECO:0000256" key="3">
    <source>
        <dbReference type="ARBA" id="ARBA00022630"/>
    </source>
</evidence>
<keyword evidence="3 6" id="KW-0285">Flavoprotein</keyword>
<keyword evidence="10" id="KW-1185">Reference proteome</keyword>
<accession>A0A7V7GUC1</accession>
<dbReference type="GO" id="GO:0004368">
    <property type="term" value="F:glycerol-3-phosphate dehydrogenase (quinone) activity"/>
    <property type="evidence" value="ECO:0007669"/>
    <property type="project" value="UniProtKB-EC"/>
</dbReference>
<evidence type="ECO:0000313" key="10">
    <source>
        <dbReference type="Proteomes" id="UP000463138"/>
    </source>
</evidence>
<dbReference type="RefSeq" id="WP_149332461.1">
    <property type="nucleotide sequence ID" value="NZ_QOVF01000002.1"/>
</dbReference>
<dbReference type="PANTHER" id="PTHR11985">
    <property type="entry name" value="GLYCEROL-3-PHOSPHATE DEHYDROGENASE"/>
    <property type="match status" value="1"/>
</dbReference>
<evidence type="ECO:0000256" key="2">
    <source>
        <dbReference type="ARBA" id="ARBA00007330"/>
    </source>
</evidence>
<feature type="domain" description="Alpha-glycerophosphate oxidase C-terminal" evidence="8">
    <location>
        <begin position="391"/>
        <end position="502"/>
    </location>
</feature>
<comment type="catalytic activity">
    <reaction evidence="6">
        <text>a quinone + sn-glycerol 3-phosphate = dihydroxyacetone phosphate + a quinol</text>
        <dbReference type="Rhea" id="RHEA:18977"/>
        <dbReference type="ChEBI" id="CHEBI:24646"/>
        <dbReference type="ChEBI" id="CHEBI:57597"/>
        <dbReference type="ChEBI" id="CHEBI:57642"/>
        <dbReference type="ChEBI" id="CHEBI:132124"/>
        <dbReference type="EC" id="1.1.5.3"/>
    </reaction>
</comment>
<dbReference type="EC" id="1.1.5.3" evidence="6"/>
<dbReference type="PROSITE" id="PS00977">
    <property type="entry name" value="FAD_G3PDH_1"/>
    <property type="match status" value="1"/>
</dbReference>
<dbReference type="GO" id="GO:0009331">
    <property type="term" value="C:glycerol-3-phosphate dehydrogenase (FAD) complex"/>
    <property type="evidence" value="ECO:0007669"/>
    <property type="project" value="UniProtKB-UniRule"/>
</dbReference>
<dbReference type="Gene3D" id="3.30.9.10">
    <property type="entry name" value="D-Amino Acid Oxidase, subunit A, domain 2"/>
    <property type="match status" value="1"/>
</dbReference>
<dbReference type="OrthoDB" id="9766796at2"/>
<dbReference type="InterPro" id="IPR036188">
    <property type="entry name" value="FAD/NAD-bd_sf"/>
</dbReference>
<dbReference type="PROSITE" id="PS00978">
    <property type="entry name" value="FAD_G3PDH_2"/>
    <property type="match status" value="1"/>
</dbReference>
<dbReference type="SUPFAM" id="SSF51905">
    <property type="entry name" value="FAD/NAD(P)-binding domain"/>
    <property type="match status" value="1"/>
</dbReference>
<evidence type="ECO:0000256" key="6">
    <source>
        <dbReference type="RuleBase" id="RU361217"/>
    </source>
</evidence>
<reference evidence="9 10" key="1">
    <citation type="submission" date="2018-07" db="EMBL/GenBank/DDBJ databases">
        <title>Pseudomonas laoshanensis sp. nov., isolated from soil.</title>
        <authorList>
            <person name="Sun J."/>
            <person name="Yu L."/>
            <person name="Wang M."/>
            <person name="Zhang C."/>
        </authorList>
    </citation>
    <scope>NUCLEOTIDE SEQUENCE [LARGE SCALE GENOMIC DNA]</scope>
    <source>
        <strain evidence="9 10">Y22</strain>
    </source>
</reference>